<accession>A0A381X6S6</accession>
<protein>
    <submittedName>
        <fullName evidence="1">Uncharacterized protein</fullName>
    </submittedName>
</protein>
<sequence>MRDVYQTAFYGVVKETQESSGLTLPNDIECYVVMLLADHIDKNDFLPKKSFAESYLTIRKSSNAKELGDTCLFVSGVFPAYGNTDYFVEIGRSSYSRITTLNHELFESLSKHFIFLRDFIELSTTNPYSRFS</sequence>
<gene>
    <name evidence="1" type="ORF">METZ01_LOCUS113278</name>
</gene>
<evidence type="ECO:0000313" key="1">
    <source>
        <dbReference type="EMBL" id="SVA60424.1"/>
    </source>
</evidence>
<organism evidence="1">
    <name type="scientific">marine metagenome</name>
    <dbReference type="NCBI Taxonomy" id="408172"/>
    <lineage>
        <taxon>unclassified sequences</taxon>
        <taxon>metagenomes</taxon>
        <taxon>ecological metagenomes</taxon>
    </lineage>
</organism>
<dbReference type="AlphaFoldDB" id="A0A381X6S6"/>
<proteinExistence type="predicted"/>
<dbReference type="EMBL" id="UINC01014108">
    <property type="protein sequence ID" value="SVA60424.1"/>
    <property type="molecule type" value="Genomic_DNA"/>
</dbReference>
<reference evidence="1" key="1">
    <citation type="submission" date="2018-05" db="EMBL/GenBank/DDBJ databases">
        <authorList>
            <person name="Lanie J.A."/>
            <person name="Ng W.-L."/>
            <person name="Kazmierczak K.M."/>
            <person name="Andrzejewski T.M."/>
            <person name="Davidsen T.M."/>
            <person name="Wayne K.J."/>
            <person name="Tettelin H."/>
            <person name="Glass J.I."/>
            <person name="Rusch D."/>
            <person name="Podicherti R."/>
            <person name="Tsui H.-C.T."/>
            <person name="Winkler M.E."/>
        </authorList>
    </citation>
    <scope>NUCLEOTIDE SEQUENCE</scope>
</reference>
<name>A0A381X6S6_9ZZZZ</name>